<comment type="caution">
    <text evidence="1">The sequence shown here is derived from an EMBL/GenBank/DDBJ whole genome shotgun (WGS) entry which is preliminary data.</text>
</comment>
<accession>A0A976FJR7</accession>
<evidence type="ECO:0000313" key="2">
    <source>
        <dbReference type="Proteomes" id="UP000294530"/>
    </source>
</evidence>
<proteinExistence type="predicted"/>
<name>A0A976FJR7_BRELC</name>
<dbReference type="AlphaFoldDB" id="A0A976FJR7"/>
<organism evidence="1 2">
    <name type="scientific">Bremia lactucae</name>
    <name type="common">Lettuce downy mildew</name>
    <dbReference type="NCBI Taxonomy" id="4779"/>
    <lineage>
        <taxon>Eukaryota</taxon>
        <taxon>Sar</taxon>
        <taxon>Stramenopiles</taxon>
        <taxon>Oomycota</taxon>
        <taxon>Peronosporomycetes</taxon>
        <taxon>Peronosporales</taxon>
        <taxon>Peronosporaceae</taxon>
        <taxon>Bremia</taxon>
    </lineage>
</organism>
<evidence type="ECO:0000313" key="1">
    <source>
        <dbReference type="EMBL" id="TDH68110.1"/>
    </source>
</evidence>
<protein>
    <submittedName>
        <fullName evidence="1">Uncharacterized protein</fullName>
    </submittedName>
</protein>
<dbReference type="Proteomes" id="UP000294530">
    <property type="component" value="Unassembled WGS sequence"/>
</dbReference>
<gene>
    <name evidence="1" type="ORF">CCR75_004205</name>
</gene>
<dbReference type="EMBL" id="SHOA02000013">
    <property type="protein sequence ID" value="TDH68110.1"/>
    <property type="molecule type" value="Genomic_DNA"/>
</dbReference>
<dbReference type="KEGG" id="blac:94347963"/>
<keyword evidence="2" id="KW-1185">Reference proteome</keyword>
<dbReference type="RefSeq" id="XP_067817609.1">
    <property type="nucleotide sequence ID" value="XM_067962292.1"/>
</dbReference>
<sequence>MLIRVTLLLKRGYALTQQQMVNRRESLYGRNQDPVPVFKGGRGSNFESCGGSGHGLDKVLTSAELHLLTVLNFVICAIEYQVLRVAGKGVGDGKKLKTLALLKKLLKEQNRLWTKAGERFAKKKR</sequence>
<dbReference type="GeneID" id="94347963"/>
<reference evidence="1 2" key="1">
    <citation type="journal article" date="2021" name="Genome Biol.">
        <title>AFLAP: assembly-free linkage analysis pipeline using k-mers from genome sequencing data.</title>
        <authorList>
            <person name="Fletcher K."/>
            <person name="Zhang L."/>
            <person name="Gil J."/>
            <person name="Han R."/>
            <person name="Cavanaugh K."/>
            <person name="Michelmore R."/>
        </authorList>
    </citation>
    <scope>NUCLEOTIDE SEQUENCE [LARGE SCALE GENOMIC DNA]</scope>
    <source>
        <strain evidence="1 2">SF5</strain>
    </source>
</reference>